<reference evidence="3 4" key="1">
    <citation type="journal article" date="2014" name="BMC Genomics">
        <title>Complete genome sequence of producer of the glycopeptide antibiotic Aculeximycin Kutzneria albida DSM 43870T, a representative of minor genus of Pseudonocardiaceae.</title>
        <authorList>
            <person name="Rebets Y."/>
            <person name="Tokovenko B."/>
            <person name="Lushchyk I."/>
            <person name="Ruckert C."/>
            <person name="Zaburannyi N."/>
            <person name="Bechthold A."/>
            <person name="Kalinowski J."/>
            <person name="Luzhetskyy A."/>
        </authorList>
    </citation>
    <scope>NUCLEOTIDE SEQUENCE [LARGE SCALE GENOMIC DNA]</scope>
    <source>
        <strain evidence="3">DSM 43870</strain>
    </source>
</reference>
<keyword evidence="2" id="KW-0812">Transmembrane</keyword>
<evidence type="ECO:0000256" key="1">
    <source>
        <dbReference type="SAM" id="Coils"/>
    </source>
</evidence>
<feature type="transmembrane region" description="Helical" evidence="2">
    <location>
        <begin position="45"/>
        <end position="63"/>
    </location>
</feature>
<gene>
    <name evidence="3" type="ORF">KALB_1511</name>
</gene>
<feature type="coiled-coil region" evidence="1">
    <location>
        <begin position="77"/>
        <end position="104"/>
    </location>
</feature>
<keyword evidence="2" id="KW-0472">Membrane</keyword>
<dbReference type="Proteomes" id="UP000019225">
    <property type="component" value="Chromosome"/>
</dbReference>
<dbReference type="EMBL" id="CP007155">
    <property type="protein sequence ID" value="AHH94884.1"/>
    <property type="molecule type" value="Genomic_DNA"/>
</dbReference>
<dbReference type="HOGENOM" id="CLU_914606_0_0_11"/>
<dbReference type="KEGG" id="kal:KALB_1511"/>
<name>W5W9K5_9PSEU</name>
<evidence type="ECO:0000313" key="4">
    <source>
        <dbReference type="Proteomes" id="UP000019225"/>
    </source>
</evidence>
<keyword evidence="2" id="KW-1133">Transmembrane helix</keyword>
<dbReference type="AlphaFoldDB" id="W5W9K5"/>
<keyword evidence="4" id="KW-1185">Reference proteome</keyword>
<keyword evidence="1" id="KW-0175">Coiled coil</keyword>
<protein>
    <submittedName>
        <fullName evidence="3">Uncharacterized protein</fullName>
    </submittedName>
</protein>
<accession>W5W9K5</accession>
<proteinExistence type="predicted"/>
<evidence type="ECO:0000256" key="2">
    <source>
        <dbReference type="SAM" id="Phobius"/>
    </source>
</evidence>
<organism evidence="3 4">
    <name type="scientific">Kutzneria albida DSM 43870</name>
    <dbReference type="NCBI Taxonomy" id="1449976"/>
    <lineage>
        <taxon>Bacteria</taxon>
        <taxon>Bacillati</taxon>
        <taxon>Actinomycetota</taxon>
        <taxon>Actinomycetes</taxon>
        <taxon>Pseudonocardiales</taxon>
        <taxon>Pseudonocardiaceae</taxon>
        <taxon>Kutzneria</taxon>
    </lineage>
</organism>
<evidence type="ECO:0000313" key="3">
    <source>
        <dbReference type="EMBL" id="AHH94884.1"/>
    </source>
</evidence>
<sequence length="304" mass="33646">MVRSLKMRSAFRRFALFLAGLVVGALVIGLSGVLGSFDSGWWSSTLGNAGVTILLAVPVAIFLQRFSREIGETNAKVVELANSVDQTERRMRDIQEEVKAATFQEQERVGNLYSRPGRALDYTATDLVDLLREATESGLVSKRGIRVNFNDGPYVLVFQFDSEQVIISVAEAFGSAIFRHRCAKGANLVEILAKISTEISGRGGGRYDPLLPLEVLGSNLRILRLMRERSYPGEVDSVIQLLPDGWYVTDSALAHSDPVYSIGKEALLNEAENWERHLSKKAWINMKPMENALLNARFLLGNGK</sequence>